<dbReference type="AlphaFoldDB" id="V4KL74"/>
<organism evidence="1 2">
    <name type="scientific">Eutrema salsugineum</name>
    <name type="common">Saltwater cress</name>
    <name type="synonym">Sisymbrium salsugineum</name>
    <dbReference type="NCBI Taxonomy" id="72664"/>
    <lineage>
        <taxon>Eukaryota</taxon>
        <taxon>Viridiplantae</taxon>
        <taxon>Streptophyta</taxon>
        <taxon>Embryophyta</taxon>
        <taxon>Tracheophyta</taxon>
        <taxon>Spermatophyta</taxon>
        <taxon>Magnoliopsida</taxon>
        <taxon>eudicotyledons</taxon>
        <taxon>Gunneridae</taxon>
        <taxon>Pentapetalae</taxon>
        <taxon>rosids</taxon>
        <taxon>malvids</taxon>
        <taxon>Brassicales</taxon>
        <taxon>Brassicaceae</taxon>
        <taxon>Eutremeae</taxon>
        <taxon>Eutrema</taxon>
    </lineage>
</organism>
<dbReference type="Gramene" id="ESQ30687">
    <property type="protein sequence ID" value="ESQ30687"/>
    <property type="gene ID" value="EUTSA_v10011918mg"/>
</dbReference>
<keyword evidence="2" id="KW-1185">Reference proteome</keyword>
<dbReference type="EMBL" id="KI517809">
    <property type="protein sequence ID" value="ESQ30687.1"/>
    <property type="molecule type" value="Genomic_DNA"/>
</dbReference>
<evidence type="ECO:0000313" key="2">
    <source>
        <dbReference type="Proteomes" id="UP000030689"/>
    </source>
</evidence>
<sequence length="70" mass="7966">MPVSLVLYLESFNPSKASFIAIGTLRQSISAIFYRISKERIKSSKSKQPDIMILPETMILYSNSIIKDKK</sequence>
<evidence type="ECO:0000313" key="1">
    <source>
        <dbReference type="EMBL" id="ESQ30687.1"/>
    </source>
</evidence>
<name>V4KL74_EUTSA</name>
<dbReference type="KEGG" id="eus:EUTSA_v10011918mg"/>
<protein>
    <submittedName>
        <fullName evidence="1">Uncharacterized protein</fullName>
    </submittedName>
</protein>
<reference evidence="1 2" key="1">
    <citation type="journal article" date="2013" name="Front. Plant Sci.">
        <title>The Reference Genome of the Halophytic Plant Eutrema salsugineum.</title>
        <authorList>
            <person name="Yang R."/>
            <person name="Jarvis D.E."/>
            <person name="Chen H."/>
            <person name="Beilstein M.A."/>
            <person name="Grimwood J."/>
            <person name="Jenkins J."/>
            <person name="Shu S."/>
            <person name="Prochnik S."/>
            <person name="Xin M."/>
            <person name="Ma C."/>
            <person name="Schmutz J."/>
            <person name="Wing R.A."/>
            <person name="Mitchell-Olds T."/>
            <person name="Schumaker K.S."/>
            <person name="Wang X."/>
        </authorList>
    </citation>
    <scope>NUCLEOTIDE SEQUENCE [LARGE SCALE GENOMIC DNA]</scope>
</reference>
<proteinExistence type="predicted"/>
<dbReference type="Proteomes" id="UP000030689">
    <property type="component" value="Unassembled WGS sequence"/>
</dbReference>
<gene>
    <name evidence="1" type="ORF">EUTSA_v10011918mg</name>
</gene>
<accession>V4KL74</accession>